<protein>
    <submittedName>
        <fullName evidence="2">Uncharacterized protein</fullName>
    </submittedName>
</protein>
<organism evidence="2 3">
    <name type="scientific">Polyplax serrata</name>
    <name type="common">Common mouse louse</name>
    <dbReference type="NCBI Taxonomy" id="468196"/>
    <lineage>
        <taxon>Eukaryota</taxon>
        <taxon>Metazoa</taxon>
        <taxon>Ecdysozoa</taxon>
        <taxon>Arthropoda</taxon>
        <taxon>Hexapoda</taxon>
        <taxon>Insecta</taxon>
        <taxon>Pterygota</taxon>
        <taxon>Neoptera</taxon>
        <taxon>Paraneoptera</taxon>
        <taxon>Psocodea</taxon>
        <taxon>Troctomorpha</taxon>
        <taxon>Phthiraptera</taxon>
        <taxon>Anoplura</taxon>
        <taxon>Polyplacidae</taxon>
        <taxon>Polyplax</taxon>
    </lineage>
</organism>
<evidence type="ECO:0000313" key="2">
    <source>
        <dbReference type="EMBL" id="KAK6617904.1"/>
    </source>
</evidence>
<feature type="region of interest" description="Disordered" evidence="1">
    <location>
        <begin position="99"/>
        <end position="133"/>
    </location>
</feature>
<name>A0AAN8NJ44_POLSC</name>
<proteinExistence type="predicted"/>
<accession>A0AAN8NJ44</accession>
<evidence type="ECO:0000256" key="1">
    <source>
        <dbReference type="SAM" id="MobiDB-lite"/>
    </source>
</evidence>
<sequence length="133" mass="15622">MASYWNCIAGNSNKEDSSRIGGFRHFGIGRDDQKVEGTNVKRKSLVADEAKVSQRPGVMAISIHNENKLKSCFGMWWPQGSDTIIYEYFNDDETEGVRMKRRKYKKTKSNRRRRKVKKTRKQKKSRKAKRYIN</sequence>
<evidence type="ECO:0000313" key="3">
    <source>
        <dbReference type="Proteomes" id="UP001372834"/>
    </source>
</evidence>
<dbReference type="AlphaFoldDB" id="A0AAN8NJ44"/>
<comment type="caution">
    <text evidence="2">The sequence shown here is derived from an EMBL/GenBank/DDBJ whole genome shotgun (WGS) entry which is preliminary data.</text>
</comment>
<dbReference type="EMBL" id="JAWJWE010000043">
    <property type="protein sequence ID" value="KAK6617904.1"/>
    <property type="molecule type" value="Genomic_DNA"/>
</dbReference>
<gene>
    <name evidence="2" type="ORF">RUM43_014133</name>
</gene>
<reference evidence="2 3" key="1">
    <citation type="submission" date="2023-10" db="EMBL/GenBank/DDBJ databases">
        <title>Genomes of two closely related lineages of the louse Polyplax serrata with different host specificities.</title>
        <authorList>
            <person name="Martinu J."/>
            <person name="Tarabai H."/>
            <person name="Stefka J."/>
            <person name="Hypsa V."/>
        </authorList>
    </citation>
    <scope>NUCLEOTIDE SEQUENCE [LARGE SCALE GENOMIC DNA]</scope>
    <source>
        <strain evidence="2">HR10_N</strain>
    </source>
</reference>
<dbReference type="Proteomes" id="UP001372834">
    <property type="component" value="Unassembled WGS sequence"/>
</dbReference>